<organism evidence="7">
    <name type="scientific">freshwater metagenome</name>
    <dbReference type="NCBI Taxonomy" id="449393"/>
    <lineage>
        <taxon>unclassified sequences</taxon>
        <taxon>metagenomes</taxon>
        <taxon>ecological metagenomes</taxon>
    </lineage>
</organism>
<protein>
    <submittedName>
        <fullName evidence="7">Unannotated protein</fullName>
    </submittedName>
</protein>
<dbReference type="InterPro" id="IPR015422">
    <property type="entry name" value="PyrdxlP-dep_Trfase_small"/>
</dbReference>
<dbReference type="InterPro" id="IPR004839">
    <property type="entry name" value="Aminotransferase_I/II_large"/>
</dbReference>
<dbReference type="EMBL" id="CAFBQE010000017">
    <property type="protein sequence ID" value="CAB5046620.1"/>
    <property type="molecule type" value="Genomic_DNA"/>
</dbReference>
<proteinExistence type="inferred from homology"/>
<dbReference type="AlphaFoldDB" id="A0A6J7CHQ9"/>
<dbReference type="GO" id="GO:0030170">
    <property type="term" value="F:pyridoxal phosphate binding"/>
    <property type="evidence" value="ECO:0007669"/>
    <property type="project" value="InterPro"/>
</dbReference>
<evidence type="ECO:0000256" key="2">
    <source>
        <dbReference type="ARBA" id="ARBA00007441"/>
    </source>
</evidence>
<evidence type="ECO:0000259" key="6">
    <source>
        <dbReference type="Pfam" id="PF00155"/>
    </source>
</evidence>
<dbReference type="PANTHER" id="PTHR46383:SF1">
    <property type="entry name" value="ASPARTATE AMINOTRANSFERASE"/>
    <property type="match status" value="1"/>
</dbReference>
<dbReference type="SUPFAM" id="SSF53383">
    <property type="entry name" value="PLP-dependent transferases"/>
    <property type="match status" value="1"/>
</dbReference>
<evidence type="ECO:0000256" key="1">
    <source>
        <dbReference type="ARBA" id="ARBA00001933"/>
    </source>
</evidence>
<dbReference type="InterPro" id="IPR015424">
    <property type="entry name" value="PyrdxlP-dep_Trfase"/>
</dbReference>
<dbReference type="GO" id="GO:0006520">
    <property type="term" value="P:amino acid metabolic process"/>
    <property type="evidence" value="ECO:0007669"/>
    <property type="project" value="InterPro"/>
</dbReference>
<evidence type="ECO:0000256" key="3">
    <source>
        <dbReference type="ARBA" id="ARBA00022576"/>
    </source>
</evidence>
<name>A0A6J7CHQ9_9ZZZZ</name>
<comment type="similarity">
    <text evidence="2">Belongs to the class-I pyridoxal-phosphate-dependent aminotransferase family.</text>
</comment>
<evidence type="ECO:0000256" key="5">
    <source>
        <dbReference type="ARBA" id="ARBA00022898"/>
    </source>
</evidence>
<dbReference type="Gene3D" id="3.40.640.10">
    <property type="entry name" value="Type I PLP-dependent aspartate aminotransferase-like (Major domain)"/>
    <property type="match status" value="1"/>
</dbReference>
<evidence type="ECO:0000313" key="7">
    <source>
        <dbReference type="EMBL" id="CAB4854723.1"/>
    </source>
</evidence>
<dbReference type="InterPro" id="IPR015421">
    <property type="entry name" value="PyrdxlP-dep_Trfase_major"/>
</dbReference>
<evidence type="ECO:0000313" key="8">
    <source>
        <dbReference type="EMBL" id="CAB5046620.1"/>
    </source>
</evidence>
<keyword evidence="3" id="KW-0032">Aminotransferase</keyword>
<dbReference type="InterPro" id="IPR050596">
    <property type="entry name" value="AspAT/PAT-like"/>
</dbReference>
<dbReference type="Gene3D" id="3.90.1150.10">
    <property type="entry name" value="Aspartate Aminotransferase, domain 1"/>
    <property type="match status" value="1"/>
</dbReference>
<dbReference type="Pfam" id="PF00155">
    <property type="entry name" value="Aminotran_1_2"/>
    <property type="match status" value="1"/>
</dbReference>
<sequence>MSYEYGKPIALVRAGLEGYKKLYGQSVLEMDSMLAKVPPHPNQIDLTHGDTTAFLPPDSAFLDFAKAVERNTEAYSAYRGSSTVRNALAPRLTKLLGVEVDPVTEVIITPGTQGALYSALSSLVGPGTIVAFPATEYFMNERIVSYLGGESIRIPTSISKDGYIEIEESNLLAASSQGASVFVFSNPNNPTGGIYSRKMCEKLALWAKNSSIAVIADQLYCRLIFDGRDFTNFCALPGMKDQTVTLLGPSKTESMSGFRVGLAVAPLKLINSMESVLSMTSLRTAGYAQHALIHWLDKDEEWLAERIELHQEIRDYLVSGLLKIPGVEVTIPAGSSYVFPDFSKVKSVNQNNYDDDFVLTKDLKLAGVLVSPGYQSGFNGRGHFRINFSQHFDSIKLAVDRIRTLVQN</sequence>
<feature type="domain" description="Aminotransferase class I/classII large" evidence="6">
    <location>
        <begin position="43"/>
        <end position="391"/>
    </location>
</feature>
<dbReference type="GO" id="GO:0008483">
    <property type="term" value="F:transaminase activity"/>
    <property type="evidence" value="ECO:0007669"/>
    <property type="project" value="UniProtKB-KW"/>
</dbReference>
<reference evidence="7" key="1">
    <citation type="submission" date="2020-05" db="EMBL/GenBank/DDBJ databases">
        <authorList>
            <person name="Chiriac C."/>
            <person name="Salcher M."/>
            <person name="Ghai R."/>
            <person name="Kavagutti S V."/>
        </authorList>
    </citation>
    <scope>NUCLEOTIDE SEQUENCE</scope>
</reference>
<accession>A0A6J7CHQ9</accession>
<comment type="cofactor">
    <cofactor evidence="1">
        <name>pyridoxal 5'-phosphate</name>
        <dbReference type="ChEBI" id="CHEBI:597326"/>
    </cofactor>
</comment>
<dbReference type="CDD" id="cd00609">
    <property type="entry name" value="AAT_like"/>
    <property type="match status" value="1"/>
</dbReference>
<dbReference type="EMBL" id="CAFBLC010000030">
    <property type="protein sequence ID" value="CAB4854723.1"/>
    <property type="molecule type" value="Genomic_DNA"/>
</dbReference>
<dbReference type="PANTHER" id="PTHR46383">
    <property type="entry name" value="ASPARTATE AMINOTRANSFERASE"/>
    <property type="match status" value="1"/>
</dbReference>
<gene>
    <name evidence="7" type="ORF">UFOPK3288_00954</name>
    <name evidence="8" type="ORF">UFOPK4284_00410</name>
</gene>
<keyword evidence="4" id="KW-0808">Transferase</keyword>
<keyword evidence="5" id="KW-0663">Pyridoxal phosphate</keyword>
<evidence type="ECO:0000256" key="4">
    <source>
        <dbReference type="ARBA" id="ARBA00022679"/>
    </source>
</evidence>